<keyword evidence="2" id="KW-1185">Reference proteome</keyword>
<reference evidence="2" key="1">
    <citation type="journal article" date="2019" name="Int. J. Syst. Evol. Microbiol.">
        <title>The Global Catalogue of Microorganisms (GCM) 10K type strain sequencing project: providing services to taxonomists for standard genome sequencing and annotation.</title>
        <authorList>
            <consortium name="The Broad Institute Genomics Platform"/>
            <consortium name="The Broad Institute Genome Sequencing Center for Infectious Disease"/>
            <person name="Wu L."/>
            <person name="Ma J."/>
        </authorList>
    </citation>
    <scope>NUCLEOTIDE SEQUENCE [LARGE SCALE GENOMIC DNA]</scope>
    <source>
        <strain evidence="2">CCTCC AB 2013263</strain>
    </source>
</reference>
<dbReference type="EMBL" id="JBHRZF010000195">
    <property type="protein sequence ID" value="MFC3862444.1"/>
    <property type="molecule type" value="Genomic_DNA"/>
</dbReference>
<sequence>MTHEPSCRHDITVQLARIEGHVRAIKEMNEAGKSYVEVLHQLGAVQAALRKAARMIVDDHVEGCLVDALDRSTGQQAVSDLKQALQIVLR</sequence>
<proteinExistence type="predicted"/>
<accession>A0ABV8AAB7</accession>
<dbReference type="InterPro" id="IPR038390">
    <property type="entry name" value="Metal_Tscrpt_repr_sf"/>
</dbReference>
<gene>
    <name evidence="1" type="ORF">ACFOPQ_16905</name>
</gene>
<dbReference type="PANTHER" id="PTHR33677">
    <property type="entry name" value="TRANSCRIPTIONAL REPRESSOR FRMR-RELATED"/>
    <property type="match status" value="1"/>
</dbReference>
<dbReference type="RefSeq" id="WP_380080324.1">
    <property type="nucleotide sequence ID" value="NZ_JBHRZF010000195.1"/>
</dbReference>
<dbReference type="Gene3D" id="1.20.58.1000">
    <property type="entry name" value="Metal-sensitive repressor, helix protomer"/>
    <property type="match status" value="1"/>
</dbReference>
<dbReference type="InterPro" id="IPR003735">
    <property type="entry name" value="Metal_Tscrpt_repr"/>
</dbReference>
<evidence type="ECO:0000313" key="1">
    <source>
        <dbReference type="EMBL" id="MFC3862444.1"/>
    </source>
</evidence>
<protein>
    <submittedName>
        <fullName evidence="1">Metal-sensitive transcriptional regulator</fullName>
    </submittedName>
</protein>
<dbReference type="Pfam" id="PF02583">
    <property type="entry name" value="Trns_repr_metal"/>
    <property type="match status" value="1"/>
</dbReference>
<dbReference type="Proteomes" id="UP001595748">
    <property type="component" value="Unassembled WGS sequence"/>
</dbReference>
<evidence type="ECO:0000313" key="2">
    <source>
        <dbReference type="Proteomes" id="UP001595748"/>
    </source>
</evidence>
<comment type="caution">
    <text evidence="1">The sequence shown here is derived from an EMBL/GenBank/DDBJ whole genome shotgun (WGS) entry which is preliminary data.</text>
</comment>
<name>A0ABV8AAB7_9DEIO</name>
<organism evidence="1 2">
    <name type="scientific">Deinococcus antarcticus</name>
    <dbReference type="NCBI Taxonomy" id="1298767"/>
    <lineage>
        <taxon>Bacteria</taxon>
        <taxon>Thermotogati</taxon>
        <taxon>Deinococcota</taxon>
        <taxon>Deinococci</taxon>
        <taxon>Deinococcales</taxon>
        <taxon>Deinococcaceae</taxon>
        <taxon>Deinococcus</taxon>
    </lineage>
</organism>
<dbReference type="CDD" id="cd10148">
    <property type="entry name" value="CsoR-like_DUF156"/>
    <property type="match status" value="1"/>
</dbReference>